<proteinExistence type="predicted"/>
<feature type="compositionally biased region" description="Basic and acidic residues" evidence="1">
    <location>
        <begin position="147"/>
        <end position="157"/>
    </location>
</feature>
<dbReference type="Proteomes" id="UP000481153">
    <property type="component" value="Unassembled WGS sequence"/>
</dbReference>
<comment type="caution">
    <text evidence="2">The sequence shown here is derived from an EMBL/GenBank/DDBJ whole genome shotgun (WGS) entry which is preliminary data.</text>
</comment>
<evidence type="ECO:0000313" key="2">
    <source>
        <dbReference type="EMBL" id="KAF0743734.1"/>
    </source>
</evidence>
<feature type="region of interest" description="Disordered" evidence="1">
    <location>
        <begin position="103"/>
        <end position="209"/>
    </location>
</feature>
<keyword evidence="3" id="KW-1185">Reference proteome</keyword>
<feature type="compositionally biased region" description="Polar residues" evidence="1">
    <location>
        <begin position="103"/>
        <end position="116"/>
    </location>
</feature>
<dbReference type="AlphaFoldDB" id="A0A6G0XSZ9"/>
<protein>
    <submittedName>
        <fullName evidence="2">Uncharacterized protein</fullName>
    </submittedName>
</protein>
<dbReference type="EMBL" id="VJMJ01000012">
    <property type="protein sequence ID" value="KAF0743734.1"/>
    <property type="molecule type" value="Genomic_DNA"/>
</dbReference>
<feature type="compositionally biased region" description="Basic and acidic residues" evidence="1">
    <location>
        <begin position="130"/>
        <end position="139"/>
    </location>
</feature>
<reference evidence="2 3" key="1">
    <citation type="submission" date="2019-07" db="EMBL/GenBank/DDBJ databases">
        <title>Genomics analysis of Aphanomyces spp. identifies a new class of oomycete effector associated with host adaptation.</title>
        <authorList>
            <person name="Gaulin E."/>
        </authorList>
    </citation>
    <scope>NUCLEOTIDE SEQUENCE [LARGE SCALE GENOMIC DNA]</scope>
    <source>
        <strain evidence="2 3">ATCC 201684</strain>
    </source>
</reference>
<sequence length="474" mass="53789">MTTTIESLDAFTGLLVQEHLKFHGMHDTLRAMVQELAAKKMPPPCPDVWYEMASTLALTGLVHDCHQAASTLTALLRFAVSERRKILHARKPTLVCMSLKQPSATRRLSESASTPALTRPKSAIVVASPKVERLEKSNQEDDDEEDSIKPVKKEAPRMTKGVLGRKHGDKRGLPRLLVRDLHLEDGGSREITPPPPSTSSTAPVHSPKWLPDENQQLRQVRRGLVHVQQELQIQDTLDKYRKHHKLGEIAPPLPRDLVRMPCKLCLASFPKHNLSHQVPYKAIMDVRRKWNKELEELNPTMAKPPTCYDLVRVCVFCMQFLERADEYRPVDTPCITPPVVALVSLRDRSMDDKKRNDPYACDPILDDDEMVEMDIAAVDDVERNTVGGQIGRIIRYNMQNANTVRNLSQGEWGVIHTKQKVTGSLRKVRSIAQVEDRPSTMKHLLIEATRRASLEENSLRRHTIEERSSTHHEV</sequence>
<evidence type="ECO:0000313" key="3">
    <source>
        <dbReference type="Proteomes" id="UP000481153"/>
    </source>
</evidence>
<name>A0A6G0XSZ9_9STRA</name>
<dbReference type="VEuPathDB" id="FungiDB:AeMF1_005930"/>
<feature type="compositionally biased region" description="Basic and acidic residues" evidence="1">
    <location>
        <begin position="177"/>
        <end position="188"/>
    </location>
</feature>
<organism evidence="2 3">
    <name type="scientific">Aphanomyces euteiches</name>
    <dbReference type="NCBI Taxonomy" id="100861"/>
    <lineage>
        <taxon>Eukaryota</taxon>
        <taxon>Sar</taxon>
        <taxon>Stramenopiles</taxon>
        <taxon>Oomycota</taxon>
        <taxon>Saprolegniomycetes</taxon>
        <taxon>Saprolegniales</taxon>
        <taxon>Verrucalvaceae</taxon>
        <taxon>Aphanomyces</taxon>
    </lineage>
</organism>
<accession>A0A6G0XSZ9</accession>
<gene>
    <name evidence="2" type="ORF">Ae201684_001389</name>
</gene>
<evidence type="ECO:0000256" key="1">
    <source>
        <dbReference type="SAM" id="MobiDB-lite"/>
    </source>
</evidence>